<dbReference type="GO" id="GO:0016192">
    <property type="term" value="P:vesicle-mediated transport"/>
    <property type="evidence" value="ECO:0007669"/>
    <property type="project" value="TreeGrafter"/>
</dbReference>
<reference evidence="7 8" key="1">
    <citation type="journal article" date="2020" name="Nature">
        <title>Six reference-quality genomes reveal evolution of bat adaptations.</title>
        <authorList>
            <person name="Jebb D."/>
            <person name="Huang Z."/>
            <person name="Pippel M."/>
            <person name="Hughes G.M."/>
            <person name="Lavrichenko K."/>
            <person name="Devanna P."/>
            <person name="Winkler S."/>
            <person name="Jermiin L.S."/>
            <person name="Skirmuntt E.C."/>
            <person name="Katzourakis A."/>
            <person name="Burkitt-Gray L."/>
            <person name="Ray D.A."/>
            <person name="Sullivan K.A.M."/>
            <person name="Roscito J.G."/>
            <person name="Kirilenko B.M."/>
            <person name="Davalos L.M."/>
            <person name="Corthals A.P."/>
            <person name="Power M.L."/>
            <person name="Jones G."/>
            <person name="Ransome R.D."/>
            <person name="Dechmann D.K.N."/>
            <person name="Locatelli A.G."/>
            <person name="Puechmaille S.J."/>
            <person name="Fedrigo O."/>
            <person name="Jarvis E.D."/>
            <person name="Hiller M."/>
            <person name="Vernes S.C."/>
            <person name="Myers E.W."/>
            <person name="Teeling E.C."/>
        </authorList>
    </citation>
    <scope>NUCLEOTIDE SEQUENCE [LARGE SCALE GENOMIC DNA]</scope>
    <source>
        <strain evidence="7">MPipKuh1</strain>
        <tissue evidence="7">Flight muscle</tissue>
    </source>
</reference>
<comment type="subcellular location">
    <subcellularLocation>
        <location evidence="1">Endomembrane system</location>
        <topology evidence="1">Multi-pass membrane protein</topology>
    </subcellularLocation>
</comment>
<evidence type="ECO:0000256" key="3">
    <source>
        <dbReference type="ARBA" id="ARBA00022692"/>
    </source>
</evidence>
<dbReference type="Proteomes" id="UP000558488">
    <property type="component" value="Unassembled WGS sequence"/>
</dbReference>
<name>A0A7J7RM43_PIPKU</name>
<feature type="transmembrane region" description="Helical" evidence="6">
    <location>
        <begin position="44"/>
        <end position="64"/>
    </location>
</feature>
<evidence type="ECO:0000256" key="1">
    <source>
        <dbReference type="ARBA" id="ARBA00004127"/>
    </source>
</evidence>
<protein>
    <submittedName>
        <fullName evidence="7">Calcium channel flower domain containing 1</fullName>
    </submittedName>
</protein>
<proteinExistence type="inferred from homology"/>
<keyword evidence="5 6" id="KW-0472">Membrane</keyword>
<evidence type="ECO:0000313" key="8">
    <source>
        <dbReference type="Proteomes" id="UP000558488"/>
    </source>
</evidence>
<dbReference type="AlphaFoldDB" id="A0A7J7RM43"/>
<keyword evidence="8" id="KW-1185">Reference proteome</keyword>
<dbReference type="GO" id="GO:0012505">
    <property type="term" value="C:endomembrane system"/>
    <property type="evidence" value="ECO:0007669"/>
    <property type="project" value="UniProtKB-SubCell"/>
</dbReference>
<keyword evidence="4 6" id="KW-1133">Transmembrane helix</keyword>
<dbReference type="PANTHER" id="PTHR13314">
    <property type="entry name" value="CALCIUM CHANNEL FLOWER HOMOLOG"/>
    <property type="match status" value="1"/>
</dbReference>
<evidence type="ECO:0000256" key="6">
    <source>
        <dbReference type="SAM" id="Phobius"/>
    </source>
</evidence>
<keyword evidence="3 6" id="KW-0812">Transmembrane</keyword>
<evidence type="ECO:0000313" key="7">
    <source>
        <dbReference type="EMBL" id="KAF6277173.1"/>
    </source>
</evidence>
<dbReference type="Pfam" id="PF10233">
    <property type="entry name" value="Cg6151-P"/>
    <property type="match status" value="1"/>
</dbReference>
<comment type="caution">
    <text evidence="7">The sequence shown here is derived from an EMBL/GenBank/DDBJ whole genome shotgun (WGS) entry which is preliminary data.</text>
</comment>
<dbReference type="PANTHER" id="PTHR13314:SF2">
    <property type="entry name" value="CALCIUM CHANNEL FLOWER HOMOLOG"/>
    <property type="match status" value="1"/>
</dbReference>
<feature type="transmembrane region" description="Helical" evidence="6">
    <location>
        <begin position="15"/>
        <end position="37"/>
    </location>
</feature>
<dbReference type="EMBL" id="JACAGB010000068">
    <property type="protein sequence ID" value="KAF6277173.1"/>
    <property type="molecule type" value="Genomic_DNA"/>
</dbReference>
<comment type="similarity">
    <text evidence="2">Belongs to the calcium channel flower family.</text>
</comment>
<sequence>MAGLPTNGTYTLFEWPAVFFLLPSALACAISGLFSCITIHPLNIAAGAWMITNAFVLLLCEAPFCCPFIEFANTVAAKVDQLRSWQKAVFYCG</sequence>
<dbReference type="GO" id="GO:0016020">
    <property type="term" value="C:membrane"/>
    <property type="evidence" value="ECO:0007669"/>
    <property type="project" value="InterPro"/>
</dbReference>
<gene>
    <name evidence="7" type="ORF">mPipKuh1_001944</name>
</gene>
<evidence type="ECO:0000256" key="5">
    <source>
        <dbReference type="ARBA" id="ARBA00023136"/>
    </source>
</evidence>
<organism evidence="7 8">
    <name type="scientific">Pipistrellus kuhlii</name>
    <name type="common">Kuhl's pipistrelle</name>
    <dbReference type="NCBI Taxonomy" id="59472"/>
    <lineage>
        <taxon>Eukaryota</taxon>
        <taxon>Metazoa</taxon>
        <taxon>Chordata</taxon>
        <taxon>Craniata</taxon>
        <taxon>Vertebrata</taxon>
        <taxon>Euteleostomi</taxon>
        <taxon>Mammalia</taxon>
        <taxon>Eutheria</taxon>
        <taxon>Laurasiatheria</taxon>
        <taxon>Chiroptera</taxon>
        <taxon>Yangochiroptera</taxon>
        <taxon>Vespertilionidae</taxon>
        <taxon>Pipistrellus</taxon>
    </lineage>
</organism>
<evidence type="ECO:0000256" key="4">
    <source>
        <dbReference type="ARBA" id="ARBA00022989"/>
    </source>
</evidence>
<dbReference type="InterPro" id="IPR019365">
    <property type="entry name" value="TVP18/Ca-channel_flower"/>
</dbReference>
<accession>A0A7J7RM43</accession>
<dbReference type="SMART" id="SM01077">
    <property type="entry name" value="Cg6151-P"/>
    <property type="match status" value="1"/>
</dbReference>
<evidence type="ECO:0000256" key="2">
    <source>
        <dbReference type="ARBA" id="ARBA00010023"/>
    </source>
</evidence>